<dbReference type="Pfam" id="PF02771">
    <property type="entry name" value="Acyl-CoA_dh_N"/>
    <property type="match status" value="1"/>
</dbReference>
<evidence type="ECO:0000256" key="3">
    <source>
        <dbReference type="ARBA" id="ARBA00022630"/>
    </source>
</evidence>
<dbReference type="PANTHER" id="PTHR43884">
    <property type="entry name" value="ACYL-COA DEHYDROGENASE"/>
    <property type="match status" value="1"/>
</dbReference>
<evidence type="ECO:0000259" key="6">
    <source>
        <dbReference type="Pfam" id="PF02771"/>
    </source>
</evidence>
<dbReference type="GO" id="GO:0017099">
    <property type="term" value="F:very-long-chain fatty acyl-CoA dehydrogenase activity"/>
    <property type="evidence" value="ECO:0007669"/>
    <property type="project" value="TreeGrafter"/>
</dbReference>
<dbReference type="Proteomes" id="UP000499080">
    <property type="component" value="Unassembled WGS sequence"/>
</dbReference>
<dbReference type="InterPro" id="IPR046373">
    <property type="entry name" value="Acyl-CoA_Oxase/DH_mid-dom_sf"/>
</dbReference>
<name>A0A4Y2EAS6_ARAVE</name>
<dbReference type="OrthoDB" id="2588832at2759"/>
<evidence type="ECO:0000256" key="4">
    <source>
        <dbReference type="ARBA" id="ARBA00022827"/>
    </source>
</evidence>
<evidence type="ECO:0000256" key="5">
    <source>
        <dbReference type="ARBA" id="ARBA00023002"/>
    </source>
</evidence>
<comment type="similarity">
    <text evidence="2">Belongs to the acyl-CoA dehydrogenase family.</text>
</comment>
<comment type="cofactor">
    <cofactor evidence="1">
        <name>FAD</name>
        <dbReference type="ChEBI" id="CHEBI:57692"/>
    </cofactor>
</comment>
<evidence type="ECO:0000313" key="7">
    <source>
        <dbReference type="EMBL" id="GBM24915.1"/>
    </source>
</evidence>
<dbReference type="EMBL" id="BGPR01000528">
    <property type="protein sequence ID" value="GBM24915.1"/>
    <property type="molecule type" value="Genomic_DNA"/>
</dbReference>
<proteinExistence type="inferred from homology"/>
<feature type="domain" description="Acyl-CoA dehydrogenase/oxidase N-terminal" evidence="6">
    <location>
        <begin position="27"/>
        <end position="133"/>
    </location>
</feature>
<dbReference type="SUPFAM" id="SSF56645">
    <property type="entry name" value="Acyl-CoA dehydrogenase NM domain-like"/>
    <property type="match status" value="1"/>
</dbReference>
<keyword evidence="5" id="KW-0560">Oxidoreductase</keyword>
<evidence type="ECO:0000313" key="8">
    <source>
        <dbReference type="Proteomes" id="UP000499080"/>
    </source>
</evidence>
<organism evidence="7 8">
    <name type="scientific">Araneus ventricosus</name>
    <name type="common">Orbweaver spider</name>
    <name type="synonym">Epeira ventricosa</name>
    <dbReference type="NCBI Taxonomy" id="182803"/>
    <lineage>
        <taxon>Eukaryota</taxon>
        <taxon>Metazoa</taxon>
        <taxon>Ecdysozoa</taxon>
        <taxon>Arthropoda</taxon>
        <taxon>Chelicerata</taxon>
        <taxon>Arachnida</taxon>
        <taxon>Araneae</taxon>
        <taxon>Araneomorphae</taxon>
        <taxon>Entelegynae</taxon>
        <taxon>Araneoidea</taxon>
        <taxon>Araneidae</taxon>
        <taxon>Araneus</taxon>
    </lineage>
</organism>
<dbReference type="GO" id="GO:0050660">
    <property type="term" value="F:flavin adenine dinucleotide binding"/>
    <property type="evidence" value="ECO:0007669"/>
    <property type="project" value="InterPro"/>
</dbReference>
<sequence length="203" mass="22492">MFKRQVKTEQIFPYPDVLSPEKKSTLENILDLTKKFFEEINDPDKNDEIAKIEPHLIKQLGELSVLGLQVPEEFGGLGMNNTQYGRMVELVGRHDLSLGITIGAHQSIGFKGILLFGNKEQKQRYLPDLAKGKKLAAYCLTEPGSGSDAGVPVQTENGTIEKMAAFFVEKRFEGVSCGPPERKMGIEASNTKEVFVDHVKVPA</sequence>
<protein>
    <submittedName>
        <fullName evidence="7">Very long-chain specific acyl-CoA dehydrogenase, mitochondrial</fullName>
    </submittedName>
</protein>
<dbReference type="Gene3D" id="2.40.110.10">
    <property type="entry name" value="Butyryl-CoA Dehydrogenase, subunit A, domain 2"/>
    <property type="match status" value="2"/>
</dbReference>
<accession>A0A4Y2EAS6</accession>
<dbReference type="GO" id="GO:0000062">
    <property type="term" value="F:fatty-acyl-CoA binding"/>
    <property type="evidence" value="ECO:0007669"/>
    <property type="project" value="TreeGrafter"/>
</dbReference>
<dbReference type="FunFam" id="1.10.540.10:FF:000001">
    <property type="entry name" value="Very long-chain-specific acyl-CoA dehydrogenase, mitochondrial"/>
    <property type="match status" value="1"/>
</dbReference>
<dbReference type="AlphaFoldDB" id="A0A4Y2EAS6"/>
<keyword evidence="8" id="KW-1185">Reference proteome</keyword>
<reference evidence="7 8" key="1">
    <citation type="journal article" date="2019" name="Sci. Rep.">
        <title>Orb-weaving spider Araneus ventricosus genome elucidates the spidroin gene catalogue.</title>
        <authorList>
            <person name="Kono N."/>
            <person name="Nakamura H."/>
            <person name="Ohtoshi R."/>
            <person name="Moran D.A.P."/>
            <person name="Shinohara A."/>
            <person name="Yoshida Y."/>
            <person name="Fujiwara M."/>
            <person name="Mori M."/>
            <person name="Tomita M."/>
            <person name="Arakawa K."/>
        </authorList>
    </citation>
    <scope>NUCLEOTIDE SEQUENCE [LARGE SCALE GENOMIC DNA]</scope>
</reference>
<evidence type="ECO:0000256" key="2">
    <source>
        <dbReference type="ARBA" id="ARBA00009347"/>
    </source>
</evidence>
<comment type="caution">
    <text evidence="7">The sequence shown here is derived from an EMBL/GenBank/DDBJ whole genome shotgun (WGS) entry which is preliminary data.</text>
</comment>
<evidence type="ECO:0000256" key="1">
    <source>
        <dbReference type="ARBA" id="ARBA00001974"/>
    </source>
</evidence>
<dbReference type="PANTHER" id="PTHR43884:SF11">
    <property type="entry name" value="VERY LONG-CHAIN SPECIFIC ACYL-COA DEHYDROGENASE, MITOCHONDRIAL"/>
    <property type="match status" value="1"/>
</dbReference>
<dbReference type="Gene3D" id="1.10.540.10">
    <property type="entry name" value="Acyl-CoA dehydrogenase/oxidase, N-terminal domain"/>
    <property type="match status" value="1"/>
</dbReference>
<dbReference type="InterPro" id="IPR013786">
    <property type="entry name" value="AcylCoA_DH/ox_N"/>
</dbReference>
<keyword evidence="3" id="KW-0285">Flavoprotein</keyword>
<gene>
    <name evidence="7" type="primary">ACADVL_1</name>
    <name evidence="7" type="ORF">AVEN_23448_1</name>
</gene>
<keyword evidence="4" id="KW-0274">FAD</keyword>
<dbReference type="InterPro" id="IPR037069">
    <property type="entry name" value="AcylCoA_DH/ox_N_sf"/>
</dbReference>
<dbReference type="InterPro" id="IPR009100">
    <property type="entry name" value="AcylCoA_DH/oxidase_NM_dom_sf"/>
</dbReference>